<evidence type="ECO:0000313" key="1">
    <source>
        <dbReference type="EMBL" id="AMY10640.1"/>
    </source>
</evidence>
<accession>A0A143PR98</accession>
<evidence type="ECO:0000313" key="2">
    <source>
        <dbReference type="Proteomes" id="UP000076079"/>
    </source>
</evidence>
<reference evidence="2" key="2">
    <citation type="submission" date="2016-04" db="EMBL/GenBank/DDBJ databases">
        <title>First Complete Genome Sequence of a Subdivision 6 Acidobacterium.</title>
        <authorList>
            <person name="Huang S."/>
            <person name="Vieira S."/>
            <person name="Bunk B."/>
            <person name="Riedel T."/>
            <person name="Sproeer C."/>
            <person name="Overmann J."/>
        </authorList>
    </citation>
    <scope>NUCLEOTIDE SEQUENCE [LARGE SCALE GENOMIC DNA]</scope>
    <source>
        <strain evidence="2">DSM 100886 HEG_-6_39</strain>
    </source>
</reference>
<reference evidence="1 2" key="1">
    <citation type="journal article" date="2016" name="Genome Announc.">
        <title>First Complete Genome Sequence of a Subdivision 6 Acidobacterium Strain.</title>
        <authorList>
            <person name="Huang S."/>
            <person name="Vieira S."/>
            <person name="Bunk B."/>
            <person name="Riedel T."/>
            <person name="Sproer C."/>
            <person name="Overmann J."/>
        </authorList>
    </citation>
    <scope>NUCLEOTIDE SEQUENCE [LARGE SCALE GENOMIC DNA]</scope>
    <source>
        <strain evidence="2">DSM 100886 HEG_-6_39</strain>
    </source>
</reference>
<proteinExistence type="predicted"/>
<dbReference type="SUPFAM" id="SSF49344">
    <property type="entry name" value="CBD9-like"/>
    <property type="match status" value="1"/>
</dbReference>
<dbReference type="CDD" id="cd09620">
    <property type="entry name" value="CBM9_like_3"/>
    <property type="match status" value="1"/>
</dbReference>
<dbReference type="Proteomes" id="UP000076079">
    <property type="component" value="Chromosome"/>
</dbReference>
<organism evidence="1 2">
    <name type="scientific">Luteitalea pratensis</name>
    <dbReference type="NCBI Taxonomy" id="1855912"/>
    <lineage>
        <taxon>Bacteria</taxon>
        <taxon>Pseudomonadati</taxon>
        <taxon>Acidobacteriota</taxon>
        <taxon>Vicinamibacteria</taxon>
        <taxon>Vicinamibacterales</taxon>
        <taxon>Vicinamibacteraceae</taxon>
        <taxon>Luteitalea</taxon>
    </lineage>
</organism>
<keyword evidence="2" id="KW-1185">Reference proteome</keyword>
<dbReference type="AlphaFoldDB" id="A0A143PR98"/>
<gene>
    <name evidence="1" type="ORF">LuPra_03878</name>
</gene>
<protein>
    <submittedName>
        <fullName evidence="1">Uncharacterized protein</fullName>
    </submittedName>
</protein>
<dbReference type="EMBL" id="CP015136">
    <property type="protein sequence ID" value="AMY10640.1"/>
    <property type="molecule type" value="Genomic_DNA"/>
</dbReference>
<dbReference type="STRING" id="1855912.LuPra_03878"/>
<dbReference type="RefSeq" id="WP_157899411.1">
    <property type="nucleotide sequence ID" value="NZ_CP015136.1"/>
</dbReference>
<dbReference type="Gene3D" id="2.60.40.1190">
    <property type="match status" value="1"/>
</dbReference>
<dbReference type="KEGG" id="abac:LuPra_03878"/>
<name>A0A143PR98_LUTPR</name>
<dbReference type="OrthoDB" id="9786766at2"/>
<sequence>MYRGPEAVLQPAIYRVRATSLAPDALLAQQGWNDAMAVTWGPDGFATTFRAVWAQDGLCVRWDAQDHAPWATRTQRDDGLWETEVVEVFLDPTCSGEDYAELEITPTNVVCDLHIERLAPERRVHLAWDFAGLRTAVHRAGNGDDWCAIAWMPFTDFATLAPGVAECVPVHGGDVWHFNAFRIKRPGGPGLPEDGAIYAAWSVPDAPTFHAPLAFRPLVFEPAQA</sequence>